<comment type="caution">
    <text evidence="5">The sequence shown here is derived from an EMBL/GenBank/DDBJ whole genome shotgun (WGS) entry which is preliminary data.</text>
</comment>
<dbReference type="RefSeq" id="WP_136774870.1">
    <property type="nucleotide sequence ID" value="NZ_CP156074.1"/>
</dbReference>
<dbReference type="PRINTS" id="PR00033">
    <property type="entry name" value="HTHASNC"/>
</dbReference>
<dbReference type="InterPro" id="IPR011008">
    <property type="entry name" value="Dimeric_a/b-barrel"/>
</dbReference>
<dbReference type="Gene3D" id="3.30.70.920">
    <property type="match status" value="1"/>
</dbReference>
<evidence type="ECO:0000313" key="6">
    <source>
        <dbReference type="Proteomes" id="UP000310016"/>
    </source>
</evidence>
<sequence length="137" mass="15730">MADHIDRKIIALLRENGRAQWKQIGDAIRMSGPAVASRVQRLEDEGVVAGYTVKVDERKLGNHLCAFITVVMKDYAHTRFQDFLKRRPEVKEAHRVSGEPCFILKVVLADHERLTQLLDEILEYGHYKINISMSQCI</sequence>
<accession>A0A4U0PCA4</accession>
<keyword evidence="1" id="KW-0805">Transcription regulation</keyword>
<dbReference type="GO" id="GO:0005829">
    <property type="term" value="C:cytosol"/>
    <property type="evidence" value="ECO:0007669"/>
    <property type="project" value="TreeGrafter"/>
</dbReference>
<dbReference type="GO" id="GO:0043565">
    <property type="term" value="F:sequence-specific DNA binding"/>
    <property type="evidence" value="ECO:0007669"/>
    <property type="project" value="InterPro"/>
</dbReference>
<dbReference type="SMART" id="SM00344">
    <property type="entry name" value="HTH_ASNC"/>
    <property type="match status" value="1"/>
</dbReference>
<evidence type="ECO:0000256" key="2">
    <source>
        <dbReference type="ARBA" id="ARBA00023125"/>
    </source>
</evidence>
<keyword evidence="3" id="KW-0804">Transcription</keyword>
<dbReference type="PANTHER" id="PTHR30154:SF55">
    <property type="entry name" value="HTH-TYPE TRANSCRIPTIONAL REGULATOR LRPB"/>
    <property type="match status" value="1"/>
</dbReference>
<dbReference type="OrthoDB" id="5476at2"/>
<dbReference type="InterPro" id="IPR019887">
    <property type="entry name" value="Tscrpt_reg_AsnC/Lrp_C"/>
</dbReference>
<dbReference type="SUPFAM" id="SSF46785">
    <property type="entry name" value="Winged helix' DNA-binding domain"/>
    <property type="match status" value="1"/>
</dbReference>
<dbReference type="GO" id="GO:0006355">
    <property type="term" value="P:regulation of DNA-templated transcription"/>
    <property type="evidence" value="ECO:0007669"/>
    <property type="project" value="UniProtKB-ARBA"/>
</dbReference>
<dbReference type="InterPro" id="IPR036388">
    <property type="entry name" value="WH-like_DNA-bd_sf"/>
</dbReference>
<keyword evidence="2" id="KW-0238">DNA-binding</keyword>
<dbReference type="GO" id="GO:0043200">
    <property type="term" value="P:response to amino acid"/>
    <property type="evidence" value="ECO:0007669"/>
    <property type="project" value="TreeGrafter"/>
</dbReference>
<evidence type="ECO:0000313" key="5">
    <source>
        <dbReference type="EMBL" id="TJZ65367.1"/>
    </source>
</evidence>
<dbReference type="SUPFAM" id="SSF54909">
    <property type="entry name" value="Dimeric alpha+beta barrel"/>
    <property type="match status" value="1"/>
</dbReference>
<dbReference type="PANTHER" id="PTHR30154">
    <property type="entry name" value="LEUCINE-RESPONSIVE REGULATORY PROTEIN"/>
    <property type="match status" value="1"/>
</dbReference>
<evidence type="ECO:0000256" key="3">
    <source>
        <dbReference type="ARBA" id="ARBA00023163"/>
    </source>
</evidence>
<protein>
    <submittedName>
        <fullName evidence="5">Lrp/AsnC family transcriptional regulator</fullName>
    </submittedName>
</protein>
<dbReference type="PROSITE" id="PS50956">
    <property type="entry name" value="HTH_ASNC_2"/>
    <property type="match status" value="1"/>
</dbReference>
<evidence type="ECO:0000259" key="4">
    <source>
        <dbReference type="PROSITE" id="PS50956"/>
    </source>
</evidence>
<dbReference type="InterPro" id="IPR011991">
    <property type="entry name" value="ArsR-like_HTH"/>
</dbReference>
<keyword evidence="6" id="KW-1185">Reference proteome</keyword>
<dbReference type="EMBL" id="SUMF01000038">
    <property type="protein sequence ID" value="TJZ65367.1"/>
    <property type="molecule type" value="Genomic_DNA"/>
</dbReference>
<proteinExistence type="predicted"/>
<dbReference type="Pfam" id="PF01037">
    <property type="entry name" value="AsnC_trans_reg"/>
    <property type="match status" value="1"/>
</dbReference>
<dbReference type="InterPro" id="IPR036390">
    <property type="entry name" value="WH_DNA-bd_sf"/>
</dbReference>
<dbReference type="CDD" id="cd00090">
    <property type="entry name" value="HTH_ARSR"/>
    <property type="match status" value="1"/>
</dbReference>
<dbReference type="Pfam" id="PF13404">
    <property type="entry name" value="HTH_AsnC-type"/>
    <property type="match status" value="1"/>
</dbReference>
<dbReference type="InterPro" id="IPR019888">
    <property type="entry name" value="Tscrpt_reg_AsnC-like"/>
</dbReference>
<dbReference type="Proteomes" id="UP000310016">
    <property type="component" value="Unassembled WGS sequence"/>
</dbReference>
<reference evidence="5 6" key="1">
    <citation type="submission" date="2019-04" db="EMBL/GenBank/DDBJ databases">
        <title>Chitiniphilus eburnea sp. nov., a novel chitinolytic bacterium isolated from aquaculture sludge.</title>
        <authorList>
            <person name="Sheng M."/>
        </authorList>
    </citation>
    <scope>NUCLEOTIDE SEQUENCE [LARGE SCALE GENOMIC DNA]</scope>
    <source>
        <strain evidence="5 6">HX-2-15</strain>
    </source>
</reference>
<dbReference type="AlphaFoldDB" id="A0A4U0PCA4"/>
<evidence type="ECO:0000256" key="1">
    <source>
        <dbReference type="ARBA" id="ARBA00023015"/>
    </source>
</evidence>
<feature type="domain" description="HTH asnC-type" evidence="4">
    <location>
        <begin position="1"/>
        <end position="63"/>
    </location>
</feature>
<dbReference type="InterPro" id="IPR000485">
    <property type="entry name" value="AsnC-type_HTH_dom"/>
</dbReference>
<dbReference type="Gene3D" id="1.10.10.10">
    <property type="entry name" value="Winged helix-like DNA-binding domain superfamily/Winged helix DNA-binding domain"/>
    <property type="match status" value="1"/>
</dbReference>
<name>A0A4U0PCA4_9NEIS</name>
<gene>
    <name evidence="5" type="ORF">FAZ21_18250</name>
</gene>
<organism evidence="5 6">
    <name type="scientific">Chitiniphilus eburneus</name>
    <dbReference type="NCBI Taxonomy" id="2571148"/>
    <lineage>
        <taxon>Bacteria</taxon>
        <taxon>Pseudomonadati</taxon>
        <taxon>Pseudomonadota</taxon>
        <taxon>Betaproteobacteria</taxon>
        <taxon>Neisseriales</taxon>
        <taxon>Chitinibacteraceae</taxon>
        <taxon>Chitiniphilus</taxon>
    </lineage>
</organism>